<comment type="function">
    <text evidence="9">Catalyzes the phospholipid dependent N-acylation of the N-terminal cysteine of apolipoprotein, the last step in lipoprotein maturation.</text>
</comment>
<comment type="similarity">
    <text evidence="2 9">Belongs to the CN hydrolase family. Apolipoprotein N-acyltransferase subfamily.</text>
</comment>
<evidence type="ECO:0000259" key="10">
    <source>
        <dbReference type="PROSITE" id="PS50263"/>
    </source>
</evidence>
<dbReference type="SUPFAM" id="SSF56317">
    <property type="entry name" value="Carbon-nitrogen hydrolase"/>
    <property type="match status" value="1"/>
</dbReference>
<evidence type="ECO:0000256" key="7">
    <source>
        <dbReference type="ARBA" id="ARBA00023136"/>
    </source>
</evidence>
<name>A0ABT2ZLT2_9RHOB</name>
<organism evidence="11 12">
    <name type="scientific">Albidovulum litorale</name>
    <dbReference type="NCBI Taxonomy" id="2984134"/>
    <lineage>
        <taxon>Bacteria</taxon>
        <taxon>Pseudomonadati</taxon>
        <taxon>Pseudomonadota</taxon>
        <taxon>Alphaproteobacteria</taxon>
        <taxon>Rhodobacterales</taxon>
        <taxon>Paracoccaceae</taxon>
        <taxon>Albidovulum</taxon>
    </lineage>
</organism>
<dbReference type="HAMAP" id="MF_01148">
    <property type="entry name" value="Lnt"/>
    <property type="match status" value="1"/>
</dbReference>
<evidence type="ECO:0000256" key="2">
    <source>
        <dbReference type="ARBA" id="ARBA00010065"/>
    </source>
</evidence>
<keyword evidence="12" id="KW-1185">Reference proteome</keyword>
<dbReference type="Proteomes" id="UP001652564">
    <property type="component" value="Unassembled WGS sequence"/>
</dbReference>
<feature type="transmembrane region" description="Helical" evidence="9">
    <location>
        <begin position="197"/>
        <end position="220"/>
    </location>
</feature>
<feature type="transmembrane region" description="Helical" evidence="9">
    <location>
        <begin position="95"/>
        <end position="118"/>
    </location>
</feature>
<dbReference type="Pfam" id="PF20154">
    <property type="entry name" value="LNT_N"/>
    <property type="match status" value="1"/>
</dbReference>
<proteinExistence type="inferred from homology"/>
<protein>
    <recommendedName>
        <fullName evidence="9">Apolipoprotein N-acyltransferase</fullName>
        <shortName evidence="9">ALP N-acyltransferase</shortName>
        <ecNumber evidence="9">2.3.1.269</ecNumber>
    </recommendedName>
</protein>
<dbReference type="PANTHER" id="PTHR38686:SF1">
    <property type="entry name" value="APOLIPOPROTEIN N-ACYLTRANSFERASE"/>
    <property type="match status" value="1"/>
</dbReference>
<evidence type="ECO:0000256" key="1">
    <source>
        <dbReference type="ARBA" id="ARBA00004651"/>
    </source>
</evidence>
<sequence>MKFRPLAFFRSDNRPDGLRLALSALLGAVMALGQAPWSLWWLALPALTLLIRLIAVERRAAQAVWLGWIAGAGYFAAGLFWIVEPFFVDAKTYGWMAPFALFFMSFGMALFWALAAGIGTMGRSPGIRAVGFAFGLAATDLLRGYIFTGFPWALIGHIWIGTPIAQAAAFVGPVGLSALTAFAAALPVLAVTNGTRIGLAVLSVAGLAAVWATGAARLAAPETPRDPAIQVRLIQPNAAQHLKWRGDMWRIFLDRQMDQTALLANTPLDLIVWPETAVPFLLSDSAGFFAALADRSNGVPVAFGIQREEGLRFFNSLAAIDSEARVTAVYDKWHLVPFGEYIPFGDVMAAFGIAAFAAQQGNGYSPGQGPVVLDLGKAGRVLPLICYEAVFPQDLRVKGDRPDWILQITNDSWFGNIVGPYQHLAQARLRAIEQGLPLLRSANTGVTAVIDAKGRILDSLPLNTEGVLDTAVPPALAPTLYSRTGDLPATILVGLGLLGLITLRRRQSD</sequence>
<dbReference type="EC" id="2.3.1.269" evidence="9"/>
<evidence type="ECO:0000256" key="9">
    <source>
        <dbReference type="HAMAP-Rule" id="MF_01148"/>
    </source>
</evidence>
<dbReference type="PANTHER" id="PTHR38686">
    <property type="entry name" value="APOLIPOPROTEIN N-ACYLTRANSFERASE"/>
    <property type="match status" value="1"/>
</dbReference>
<dbReference type="EMBL" id="JAOWKZ010000002">
    <property type="protein sequence ID" value="MCV2872079.1"/>
    <property type="molecule type" value="Genomic_DNA"/>
</dbReference>
<dbReference type="Pfam" id="PF00795">
    <property type="entry name" value="CN_hydrolase"/>
    <property type="match status" value="1"/>
</dbReference>
<dbReference type="CDD" id="cd07571">
    <property type="entry name" value="ALP_N-acyl_transferase"/>
    <property type="match status" value="1"/>
</dbReference>
<keyword evidence="3 9" id="KW-1003">Cell membrane</keyword>
<keyword evidence="4 9" id="KW-0808">Transferase</keyword>
<comment type="caution">
    <text evidence="11">The sequence shown here is derived from an EMBL/GenBank/DDBJ whole genome shotgun (WGS) entry which is preliminary data.</text>
</comment>
<gene>
    <name evidence="9 11" type="primary">lnt</name>
    <name evidence="11" type="ORF">OEZ71_07195</name>
</gene>
<feature type="transmembrane region" description="Helical" evidence="9">
    <location>
        <begin position="39"/>
        <end position="56"/>
    </location>
</feature>
<keyword evidence="6 9" id="KW-1133">Transmembrane helix</keyword>
<evidence type="ECO:0000313" key="12">
    <source>
        <dbReference type="Proteomes" id="UP001652564"/>
    </source>
</evidence>
<evidence type="ECO:0000256" key="5">
    <source>
        <dbReference type="ARBA" id="ARBA00022692"/>
    </source>
</evidence>
<accession>A0ABT2ZLT2</accession>
<keyword evidence="8 9" id="KW-0012">Acyltransferase</keyword>
<feature type="transmembrane region" description="Helical" evidence="9">
    <location>
        <begin position="63"/>
        <end position="83"/>
    </location>
</feature>
<dbReference type="NCBIfam" id="TIGR00546">
    <property type="entry name" value="lnt"/>
    <property type="match status" value="1"/>
</dbReference>
<dbReference type="InterPro" id="IPR004563">
    <property type="entry name" value="Apolipo_AcylTrfase"/>
</dbReference>
<feature type="domain" description="CN hydrolase" evidence="10">
    <location>
        <begin position="234"/>
        <end position="474"/>
    </location>
</feature>
<evidence type="ECO:0000256" key="4">
    <source>
        <dbReference type="ARBA" id="ARBA00022679"/>
    </source>
</evidence>
<comment type="subcellular location">
    <subcellularLocation>
        <location evidence="1 9">Cell membrane</location>
        <topology evidence="1 9">Multi-pass membrane protein</topology>
    </subcellularLocation>
</comment>
<dbReference type="InterPro" id="IPR003010">
    <property type="entry name" value="C-N_Hydrolase"/>
</dbReference>
<dbReference type="PROSITE" id="PS50263">
    <property type="entry name" value="CN_HYDROLASE"/>
    <property type="match status" value="1"/>
</dbReference>
<feature type="transmembrane region" description="Helical" evidence="9">
    <location>
        <begin position="130"/>
        <end position="155"/>
    </location>
</feature>
<comment type="catalytic activity">
    <reaction evidence="9">
        <text>N-terminal S-1,2-diacyl-sn-glyceryl-L-cysteinyl-[lipoprotein] + a glycerophospholipid = N-acyl-S-1,2-diacyl-sn-glyceryl-L-cysteinyl-[lipoprotein] + a 2-acyl-sn-glycero-3-phospholipid + H(+)</text>
        <dbReference type="Rhea" id="RHEA:48228"/>
        <dbReference type="Rhea" id="RHEA-COMP:14681"/>
        <dbReference type="Rhea" id="RHEA-COMP:14684"/>
        <dbReference type="ChEBI" id="CHEBI:15378"/>
        <dbReference type="ChEBI" id="CHEBI:136912"/>
        <dbReference type="ChEBI" id="CHEBI:140656"/>
        <dbReference type="ChEBI" id="CHEBI:140657"/>
        <dbReference type="ChEBI" id="CHEBI:140660"/>
        <dbReference type="EC" id="2.3.1.269"/>
    </reaction>
</comment>
<feature type="transmembrane region" description="Helical" evidence="9">
    <location>
        <begin position="167"/>
        <end position="190"/>
    </location>
</feature>
<evidence type="ECO:0000256" key="3">
    <source>
        <dbReference type="ARBA" id="ARBA00022475"/>
    </source>
</evidence>
<keyword evidence="5 9" id="KW-0812">Transmembrane</keyword>
<reference evidence="11 12" key="1">
    <citation type="submission" date="2022-10" db="EMBL/GenBank/DDBJ databases">
        <title>Defluviimonas sp. nov., isolated from ocean surface sediments.</title>
        <authorList>
            <person name="He W."/>
            <person name="Wang L."/>
            <person name="Zhang D.-F."/>
        </authorList>
    </citation>
    <scope>NUCLEOTIDE SEQUENCE [LARGE SCALE GENOMIC DNA]</scope>
    <source>
        <strain evidence="11 12">WL0050</strain>
    </source>
</reference>
<dbReference type="Gene3D" id="3.60.110.10">
    <property type="entry name" value="Carbon-nitrogen hydrolase"/>
    <property type="match status" value="1"/>
</dbReference>
<evidence type="ECO:0000256" key="8">
    <source>
        <dbReference type="ARBA" id="ARBA00023315"/>
    </source>
</evidence>
<dbReference type="InterPro" id="IPR045378">
    <property type="entry name" value="LNT_N"/>
</dbReference>
<dbReference type="InterPro" id="IPR036526">
    <property type="entry name" value="C-N_Hydrolase_sf"/>
</dbReference>
<keyword evidence="7 9" id="KW-0472">Membrane</keyword>
<evidence type="ECO:0000256" key="6">
    <source>
        <dbReference type="ARBA" id="ARBA00022989"/>
    </source>
</evidence>
<evidence type="ECO:0000313" key="11">
    <source>
        <dbReference type="EMBL" id="MCV2872079.1"/>
    </source>
</evidence>
<comment type="pathway">
    <text evidence="9">Protein modification; lipoprotein biosynthesis (N-acyl transfer).</text>
</comment>